<dbReference type="GO" id="GO:0005654">
    <property type="term" value="C:nucleoplasm"/>
    <property type="evidence" value="ECO:0007669"/>
    <property type="project" value="TreeGrafter"/>
</dbReference>
<protein>
    <submittedName>
        <fullName evidence="2">Uncharacterized protein</fullName>
    </submittedName>
</protein>
<evidence type="ECO:0000313" key="4">
    <source>
        <dbReference type="Proteomes" id="UP000326062"/>
    </source>
</evidence>
<evidence type="ECO:0000313" key="3">
    <source>
        <dbReference type="EMBL" id="KAB0338440.1"/>
    </source>
</evidence>
<sequence length="192" mass="21751">MCLGACSLNRRAILPLYIVHFFLIKIICTTSAHMCTVQLDGLPQTTNMCDLCPDEEIKFSQPPPKSPWAPCLGGSYGRRTVLRGNSDGTLVVFFGDLEQFQDQEERQYELLGKIWARMKHCECTLNLAAKMELQNTNRSSRVTVQLSTKQQSITFNVLPAFNALGEPCWVYAGWWGGLEVWVWKGLSREQSQ</sequence>
<dbReference type="PROSITE" id="PS00832">
    <property type="entry name" value="25A_SYNTH_1"/>
    <property type="match status" value="1"/>
</dbReference>
<dbReference type="GO" id="GO:0001730">
    <property type="term" value="F:2'-5'-oligoadenylate synthetase activity"/>
    <property type="evidence" value="ECO:0007669"/>
    <property type="project" value="UniProtKB-EC"/>
</dbReference>
<reference evidence="2 4" key="1">
    <citation type="submission" date="2019-06" db="EMBL/GenBank/DDBJ databases">
        <title>Discovery of a novel chromosome fission-fusion reversal in muntjac.</title>
        <authorList>
            <person name="Mudd A.B."/>
            <person name="Bredeson J.V."/>
            <person name="Baum R."/>
            <person name="Hockemeyer D."/>
            <person name="Rokhsar D.S."/>
        </authorList>
    </citation>
    <scope>NUCLEOTIDE SEQUENCE [LARGE SCALE GENOMIC DNA]</scope>
    <source>
        <strain evidence="2">UCam_UCB_Mr</strain>
        <tissue evidence="2">Fibroblast cell line</tissue>
    </source>
</reference>
<dbReference type="EMBL" id="VCEB01008462">
    <property type="protein sequence ID" value="KAB0338438.1"/>
    <property type="molecule type" value="Genomic_DNA"/>
</dbReference>
<dbReference type="GO" id="GO:0003725">
    <property type="term" value="F:double-stranded RNA binding"/>
    <property type="evidence" value="ECO:0007669"/>
    <property type="project" value="TreeGrafter"/>
</dbReference>
<organism evidence="2 4">
    <name type="scientific">Muntiacus reevesi</name>
    <name type="common">Reeves' muntjac</name>
    <name type="synonym">Cervus reevesi</name>
    <dbReference type="NCBI Taxonomy" id="9886"/>
    <lineage>
        <taxon>Eukaryota</taxon>
        <taxon>Metazoa</taxon>
        <taxon>Chordata</taxon>
        <taxon>Craniata</taxon>
        <taxon>Vertebrata</taxon>
        <taxon>Euteleostomi</taxon>
        <taxon>Mammalia</taxon>
        <taxon>Eutheria</taxon>
        <taxon>Laurasiatheria</taxon>
        <taxon>Artiodactyla</taxon>
        <taxon>Ruminantia</taxon>
        <taxon>Pecora</taxon>
        <taxon>Cervidae</taxon>
        <taxon>Muntiacinae</taxon>
        <taxon>Muntiacus</taxon>
    </lineage>
</organism>
<keyword evidence="1" id="KW-0812">Transmembrane</keyword>
<gene>
    <name evidence="3" type="ORF">FD755_025247</name>
    <name evidence="2" type="ORF">FD755_025248</name>
</gene>
<name>A0A5N3UPB2_MUNRE</name>
<dbReference type="InterPro" id="IPR043518">
    <property type="entry name" value="2-5OAS_N_CS"/>
</dbReference>
<comment type="caution">
    <text evidence="2">The sequence shown here is derived from an EMBL/GenBank/DDBJ whole genome shotgun (WGS) entry which is preliminary data.</text>
</comment>
<dbReference type="Gene3D" id="3.30.460.10">
    <property type="entry name" value="Beta Polymerase, domain 2"/>
    <property type="match status" value="1"/>
</dbReference>
<dbReference type="AlphaFoldDB" id="A0A5N3UPB2"/>
<dbReference type="GO" id="GO:0045071">
    <property type="term" value="P:negative regulation of viral genome replication"/>
    <property type="evidence" value="ECO:0007669"/>
    <property type="project" value="TreeGrafter"/>
</dbReference>
<evidence type="ECO:0000256" key="1">
    <source>
        <dbReference type="SAM" id="Phobius"/>
    </source>
</evidence>
<accession>A0A5N3UPB2</accession>
<dbReference type="PANTHER" id="PTHR11258:SF7">
    <property type="entry name" value="2'-5'-OLIGOADENYLATE SYNTHASE-LIKE PROTEIN 2"/>
    <property type="match status" value="1"/>
</dbReference>
<dbReference type="GO" id="GO:0051607">
    <property type="term" value="P:defense response to virus"/>
    <property type="evidence" value="ECO:0007669"/>
    <property type="project" value="TreeGrafter"/>
</dbReference>
<feature type="transmembrane region" description="Helical" evidence="1">
    <location>
        <begin position="12"/>
        <end position="34"/>
    </location>
</feature>
<keyword evidence="1" id="KW-0472">Membrane</keyword>
<dbReference type="PROSITE" id="PS50152">
    <property type="entry name" value="25A_SYNTH_3"/>
    <property type="match status" value="1"/>
</dbReference>
<evidence type="ECO:0000313" key="2">
    <source>
        <dbReference type="EMBL" id="KAB0338438.1"/>
    </source>
</evidence>
<keyword evidence="4" id="KW-1185">Reference proteome</keyword>
<dbReference type="SUPFAM" id="SSF81301">
    <property type="entry name" value="Nucleotidyltransferase"/>
    <property type="match status" value="1"/>
</dbReference>
<dbReference type="InterPro" id="IPR006116">
    <property type="entry name" value="NT_2-5OAS_ClassI-CCAase"/>
</dbReference>
<proteinExistence type="predicted"/>
<dbReference type="InterPro" id="IPR043519">
    <property type="entry name" value="NT_sf"/>
</dbReference>
<dbReference type="GO" id="GO:0005829">
    <property type="term" value="C:cytosol"/>
    <property type="evidence" value="ECO:0007669"/>
    <property type="project" value="TreeGrafter"/>
</dbReference>
<dbReference type="PANTHER" id="PTHR11258">
    <property type="entry name" value="2-5 OLIGOADENYLATE SYNTHETASE"/>
    <property type="match status" value="1"/>
</dbReference>
<dbReference type="CDD" id="cd05400">
    <property type="entry name" value="NT_2-5OAS_ClassI-CCAase"/>
    <property type="match status" value="1"/>
</dbReference>
<dbReference type="Proteomes" id="UP000326062">
    <property type="component" value="Unassembled WGS sequence"/>
</dbReference>
<dbReference type="GO" id="GO:0016020">
    <property type="term" value="C:membrane"/>
    <property type="evidence" value="ECO:0007669"/>
    <property type="project" value="TreeGrafter"/>
</dbReference>
<keyword evidence="1" id="KW-1133">Transmembrane helix</keyword>
<dbReference type="EMBL" id="VCEB01008461">
    <property type="protein sequence ID" value="KAB0338440.1"/>
    <property type="molecule type" value="Genomic_DNA"/>
</dbReference>